<evidence type="ECO:0000256" key="1">
    <source>
        <dbReference type="RuleBase" id="RU003860"/>
    </source>
</evidence>
<reference evidence="2 3" key="1">
    <citation type="submission" date="2021-06" db="EMBL/GenBank/DDBJ databases">
        <title>Caerostris darwini draft genome.</title>
        <authorList>
            <person name="Kono N."/>
            <person name="Arakawa K."/>
        </authorList>
    </citation>
    <scope>NUCLEOTIDE SEQUENCE [LARGE SCALE GENOMIC DNA]</scope>
</reference>
<evidence type="ECO:0000313" key="3">
    <source>
        <dbReference type="Proteomes" id="UP001054837"/>
    </source>
</evidence>
<dbReference type="GO" id="GO:0005829">
    <property type="term" value="C:cytosol"/>
    <property type="evidence" value="ECO:0007669"/>
    <property type="project" value="TreeGrafter"/>
</dbReference>
<dbReference type="InterPro" id="IPR045115">
    <property type="entry name" value="BOL2"/>
</dbReference>
<dbReference type="InterPro" id="IPR002634">
    <property type="entry name" value="BolA"/>
</dbReference>
<evidence type="ECO:0000313" key="2">
    <source>
        <dbReference type="EMBL" id="GIY24286.1"/>
    </source>
</evidence>
<dbReference type="GO" id="GO:0005634">
    <property type="term" value="C:nucleus"/>
    <property type="evidence" value="ECO:0007669"/>
    <property type="project" value="TreeGrafter"/>
</dbReference>
<dbReference type="SUPFAM" id="SSF82657">
    <property type="entry name" value="BolA-like"/>
    <property type="match status" value="1"/>
</dbReference>
<organism evidence="2 3">
    <name type="scientific">Caerostris darwini</name>
    <dbReference type="NCBI Taxonomy" id="1538125"/>
    <lineage>
        <taxon>Eukaryota</taxon>
        <taxon>Metazoa</taxon>
        <taxon>Ecdysozoa</taxon>
        <taxon>Arthropoda</taxon>
        <taxon>Chelicerata</taxon>
        <taxon>Arachnida</taxon>
        <taxon>Araneae</taxon>
        <taxon>Araneomorphae</taxon>
        <taxon>Entelegynae</taxon>
        <taxon>Araneoidea</taxon>
        <taxon>Araneidae</taxon>
        <taxon>Caerostris</taxon>
    </lineage>
</organism>
<accession>A0AAV4RTL6</accession>
<dbReference type="PIRSF" id="PIRSF003113">
    <property type="entry name" value="BolA"/>
    <property type="match status" value="1"/>
</dbReference>
<keyword evidence="3" id="KW-1185">Reference proteome</keyword>
<dbReference type="PANTHER" id="PTHR12735:SF27">
    <property type="entry name" value="BOLA-LIKE PROTEIN 2"/>
    <property type="match status" value="1"/>
</dbReference>
<dbReference type="Proteomes" id="UP001054837">
    <property type="component" value="Unassembled WGS sequence"/>
</dbReference>
<dbReference type="PANTHER" id="PTHR12735">
    <property type="entry name" value="BOLA-LIKE PROTEIN-RELATED"/>
    <property type="match status" value="1"/>
</dbReference>
<dbReference type="GO" id="GO:0006879">
    <property type="term" value="P:intracellular iron ion homeostasis"/>
    <property type="evidence" value="ECO:0007669"/>
    <property type="project" value="InterPro"/>
</dbReference>
<dbReference type="Pfam" id="PF01722">
    <property type="entry name" value="BolA"/>
    <property type="match status" value="1"/>
</dbReference>
<gene>
    <name evidence="2" type="primary">Bola2</name>
    <name evidence="2" type="ORF">CDAR_64271</name>
</gene>
<comment type="similarity">
    <text evidence="1">Belongs to the BolA/IbaG family.</text>
</comment>
<dbReference type="GO" id="GO:0051604">
    <property type="term" value="P:protein maturation"/>
    <property type="evidence" value="ECO:0007669"/>
    <property type="project" value="InterPro"/>
</dbReference>
<comment type="caution">
    <text evidence="2">The sequence shown here is derived from an EMBL/GenBank/DDBJ whole genome shotgun (WGS) entry which is preliminary data.</text>
</comment>
<dbReference type="InterPro" id="IPR036065">
    <property type="entry name" value="BolA-like_sf"/>
</dbReference>
<dbReference type="Gene3D" id="3.10.20.90">
    <property type="entry name" value="Phosphatidylinositol 3-kinase Catalytic Subunit, Chain A, domain 1"/>
    <property type="match status" value="1"/>
</dbReference>
<sequence>MSSDFLKSKLVEELNATYVSVEDLSDGCGAKYNAVIVSPKFEGQPLLQRHRMVNTVLKDELKSIHAFTQKTLTPEQWEKQKPSEVHLKCEGLCQVKNHSDS</sequence>
<name>A0AAV4RTL6_9ARAC</name>
<dbReference type="GO" id="GO:0051537">
    <property type="term" value="F:2 iron, 2 sulfur cluster binding"/>
    <property type="evidence" value="ECO:0007669"/>
    <property type="project" value="InterPro"/>
</dbReference>
<protein>
    <submittedName>
        <fullName evidence="2">BolA-like protein 2</fullName>
    </submittedName>
</protein>
<dbReference type="AlphaFoldDB" id="A0AAV4RTL6"/>
<proteinExistence type="inferred from homology"/>
<dbReference type="EMBL" id="BPLQ01006660">
    <property type="protein sequence ID" value="GIY24286.1"/>
    <property type="molecule type" value="Genomic_DNA"/>
</dbReference>